<sequence>MAPPPLPPANPEEHQFWTDPIICEETRARLEYFRSLGWFPPQNYKPKTLEGIAIVERYWRKYCIRSKEEYINYLLLEDKAIYMNFFDWMYKTSRKKLLQSYDEYWRRHLCQYFSLFARRRMNGDVHDQMRRFLDKEFPAERKISRRMKKKKHT</sequence>
<dbReference type="VEuPathDB" id="FungiDB:TSTA_012250"/>
<dbReference type="GeneID" id="8104073"/>
<dbReference type="eggNOG" id="ENOG502SPA8">
    <property type="taxonomic scope" value="Eukaryota"/>
</dbReference>
<dbReference type="Proteomes" id="UP000001745">
    <property type="component" value="Unassembled WGS sequence"/>
</dbReference>
<organism evidence="1 2">
    <name type="scientific">Talaromyces stipitatus (strain ATCC 10500 / CBS 375.48 / QM 6759 / NRRL 1006)</name>
    <name type="common">Penicillium stipitatum</name>
    <dbReference type="NCBI Taxonomy" id="441959"/>
    <lineage>
        <taxon>Eukaryota</taxon>
        <taxon>Fungi</taxon>
        <taxon>Dikarya</taxon>
        <taxon>Ascomycota</taxon>
        <taxon>Pezizomycotina</taxon>
        <taxon>Eurotiomycetes</taxon>
        <taxon>Eurotiomycetidae</taxon>
        <taxon>Eurotiales</taxon>
        <taxon>Trichocomaceae</taxon>
        <taxon>Talaromyces</taxon>
        <taxon>Talaromyces sect. Talaromyces</taxon>
    </lineage>
</organism>
<dbReference type="STRING" id="441959.B8ME39"/>
<dbReference type="OrthoDB" id="4485682at2759"/>
<proteinExistence type="predicted"/>
<dbReference type="PANTHER" id="PTHR37535:SF4">
    <property type="entry name" value="FLUG DOMAIN-CONTAINING PROTEIN"/>
    <property type="match status" value="1"/>
</dbReference>
<evidence type="ECO:0000313" key="1">
    <source>
        <dbReference type="EMBL" id="EED16116.1"/>
    </source>
</evidence>
<dbReference type="HOGENOM" id="CLU_1714532_0_0_1"/>
<reference evidence="2" key="1">
    <citation type="journal article" date="2015" name="Genome Announc.">
        <title>Genome sequence of the AIDS-associated pathogen Penicillium marneffei (ATCC18224) and its near taxonomic relative Talaromyces stipitatus (ATCC10500).</title>
        <authorList>
            <person name="Nierman W.C."/>
            <person name="Fedorova-Abrams N.D."/>
            <person name="Andrianopoulos A."/>
        </authorList>
    </citation>
    <scope>NUCLEOTIDE SEQUENCE [LARGE SCALE GENOMIC DNA]</scope>
    <source>
        <strain evidence="2">ATCC 10500 / CBS 375.48 / QM 6759 / NRRL 1006</strain>
    </source>
</reference>
<dbReference type="AlphaFoldDB" id="B8ME39"/>
<evidence type="ECO:0000313" key="2">
    <source>
        <dbReference type="Proteomes" id="UP000001745"/>
    </source>
</evidence>
<keyword evidence="2" id="KW-1185">Reference proteome</keyword>
<dbReference type="EMBL" id="EQ962656">
    <property type="protein sequence ID" value="EED16116.1"/>
    <property type="molecule type" value="Genomic_DNA"/>
</dbReference>
<dbReference type="PANTHER" id="PTHR37535">
    <property type="entry name" value="FLUG DOMAIN PROTEIN"/>
    <property type="match status" value="1"/>
</dbReference>
<accession>B8ME39</accession>
<gene>
    <name evidence="1" type="ORF">TSTA_012250</name>
</gene>
<dbReference type="InParanoid" id="B8ME39"/>
<protein>
    <submittedName>
        <fullName evidence="1">Uncharacterized protein</fullName>
    </submittedName>
</protein>
<dbReference type="OMA" id="FKLFARR"/>
<dbReference type="RefSeq" id="XP_002483350.1">
    <property type="nucleotide sequence ID" value="XM_002483305.1"/>
</dbReference>
<name>B8ME39_TALSN</name>
<dbReference type="PhylomeDB" id="B8ME39"/>